<dbReference type="Proteomes" id="UP000886803">
    <property type="component" value="Unassembled WGS sequence"/>
</dbReference>
<accession>A0A9D2M6T3</accession>
<gene>
    <name evidence="2" type="ORF">H9945_04450</name>
</gene>
<reference evidence="2" key="2">
    <citation type="submission" date="2021-04" db="EMBL/GenBank/DDBJ databases">
        <authorList>
            <person name="Gilroy R."/>
        </authorList>
    </citation>
    <scope>NUCLEOTIDE SEQUENCE</scope>
    <source>
        <strain evidence="2">ChiBcec8-13705</strain>
    </source>
</reference>
<dbReference type="InterPro" id="IPR025945">
    <property type="entry name" value="DHHW"/>
</dbReference>
<reference evidence="2" key="1">
    <citation type="journal article" date="2021" name="PeerJ">
        <title>Extensive microbial diversity within the chicken gut microbiome revealed by metagenomics and culture.</title>
        <authorList>
            <person name="Gilroy R."/>
            <person name="Ravi A."/>
            <person name="Getino M."/>
            <person name="Pursley I."/>
            <person name="Horton D.L."/>
            <person name="Alikhan N.F."/>
            <person name="Baker D."/>
            <person name="Gharbi K."/>
            <person name="Hall N."/>
            <person name="Watson M."/>
            <person name="Adriaenssens E.M."/>
            <person name="Foster-Nyarko E."/>
            <person name="Jarju S."/>
            <person name="Secka A."/>
            <person name="Antonio M."/>
            <person name="Oren A."/>
            <person name="Chaudhuri R.R."/>
            <person name="La Ragione R."/>
            <person name="Hildebrand F."/>
            <person name="Pallen M.J."/>
        </authorList>
    </citation>
    <scope>NUCLEOTIDE SEQUENCE</scope>
    <source>
        <strain evidence="2">ChiBcec8-13705</strain>
    </source>
</reference>
<keyword evidence="1" id="KW-1133">Transmembrane helix</keyword>
<protein>
    <recommendedName>
        <fullName evidence="4">AlgX/AlgJ SGNH hydrolase-like domain-containing protein</fullName>
    </recommendedName>
</protein>
<dbReference type="AlphaFoldDB" id="A0A9D2M6T3"/>
<evidence type="ECO:0000313" key="2">
    <source>
        <dbReference type="EMBL" id="HJB41729.1"/>
    </source>
</evidence>
<dbReference type="EMBL" id="DWYG01000066">
    <property type="protein sequence ID" value="HJB41729.1"/>
    <property type="molecule type" value="Genomic_DNA"/>
</dbReference>
<sequence length="404" mass="45677">MEDKRVYRKPGRSQRPRQGAVLAMFGLFIVGFSLFNVIAPKRVTSELENRRLAQMPAFRWEALLDGSWFDDFSTYLQDQVAFRDSWINLESAVNNILFAKVEENDILLGKDGWMFSKLFASEDEHTQLQTNTAAVAEFAARYPGRVTFLLAPSASVIYPEMLPAGAPMMDENALLDTVFSEVSATARVLDLRETFRTNKGEYLYFKTDHHWTPLGAYFAYEQFCAQQGLTPFDRAAHESTTVPNFLGTHYLSTRRWNVQPDEITYYPLSNQMTIYEITGEAQFSPLRTEPLINTEKLDTYDKYAAFLDGNNGYSVIEGDGTGSILVVKDSYANSFVPYLTANYAKIGVVDLRSFAYGLDSTIAQEGYDQILILYNFQTFLSDGRVVYMNRPSTLTATPESAAQS</sequence>
<evidence type="ECO:0000313" key="3">
    <source>
        <dbReference type="Proteomes" id="UP000886803"/>
    </source>
</evidence>
<comment type="caution">
    <text evidence="2">The sequence shown here is derived from an EMBL/GenBank/DDBJ whole genome shotgun (WGS) entry which is preliminary data.</text>
</comment>
<name>A0A9D2M6T3_9FIRM</name>
<keyword evidence="1" id="KW-0812">Transmembrane</keyword>
<dbReference type="Pfam" id="PF14286">
    <property type="entry name" value="DHHW"/>
    <property type="match status" value="1"/>
</dbReference>
<proteinExistence type="predicted"/>
<keyword evidence="1" id="KW-0472">Membrane</keyword>
<feature type="transmembrane region" description="Helical" evidence="1">
    <location>
        <begin position="20"/>
        <end position="39"/>
    </location>
</feature>
<organism evidence="2 3">
    <name type="scientific">Candidatus Gemmiger avicola</name>
    <dbReference type="NCBI Taxonomy" id="2838605"/>
    <lineage>
        <taxon>Bacteria</taxon>
        <taxon>Bacillati</taxon>
        <taxon>Bacillota</taxon>
        <taxon>Clostridia</taxon>
        <taxon>Eubacteriales</taxon>
        <taxon>Gemmiger</taxon>
    </lineage>
</organism>
<evidence type="ECO:0008006" key="4">
    <source>
        <dbReference type="Google" id="ProtNLM"/>
    </source>
</evidence>
<evidence type="ECO:0000256" key="1">
    <source>
        <dbReference type="SAM" id="Phobius"/>
    </source>
</evidence>